<gene>
    <name evidence="1" type="ORF">WKI67_40290</name>
</gene>
<comment type="caution">
    <text evidence="1">The sequence shown here is derived from an EMBL/GenBank/DDBJ whole genome shotgun (WGS) entry which is preliminary data.</text>
</comment>
<keyword evidence="1" id="KW-0808">Transferase</keyword>
<sequence length="215" mass="23436">MAGSPSHDDAGATNTWQWLDDLYAVRPPWEIGRPQQAFLALAQSGAIRGRVLDIGCGTGEHVLMCHDLGLDATGVDLAAAALRVAEDKARRRGAAVRFLHHDARRLDDLGEQFDTVLDSGLFHMLDPDDRAAFARGLHAALRPGGRYFLLCFSDREPGSPGAHGPHRLTRHDITAAFADTLRIDSLEPVTIEFTLDPAGIRAWLVAMTKVSDRVL</sequence>
<protein>
    <submittedName>
        <fullName evidence="1">Class I SAM-dependent methyltransferase</fullName>
        <ecNumber evidence="1">2.1.-.-</ecNumber>
    </submittedName>
</protein>
<evidence type="ECO:0000313" key="1">
    <source>
        <dbReference type="EMBL" id="MEJ8639599.1"/>
    </source>
</evidence>
<dbReference type="EC" id="2.1.-.-" evidence="1"/>
<organism evidence="1 2">
    <name type="scientific">Streptomyces achmelvichensis</name>
    <dbReference type="NCBI Taxonomy" id="3134111"/>
    <lineage>
        <taxon>Bacteria</taxon>
        <taxon>Bacillati</taxon>
        <taxon>Actinomycetota</taxon>
        <taxon>Actinomycetes</taxon>
        <taxon>Kitasatosporales</taxon>
        <taxon>Streptomycetaceae</taxon>
        <taxon>Streptomyces</taxon>
    </lineage>
</organism>
<dbReference type="Proteomes" id="UP001377168">
    <property type="component" value="Unassembled WGS sequence"/>
</dbReference>
<dbReference type="EMBL" id="JBBKAJ010000022">
    <property type="protein sequence ID" value="MEJ8639599.1"/>
    <property type="molecule type" value="Genomic_DNA"/>
</dbReference>
<keyword evidence="2" id="KW-1185">Reference proteome</keyword>
<proteinExistence type="predicted"/>
<name>A0ACC6Q7F1_9ACTN</name>
<accession>A0ACC6Q7F1</accession>
<reference evidence="1" key="1">
    <citation type="submission" date="2024-03" db="EMBL/GenBank/DDBJ databases">
        <title>Novel Streptomyces species of biotechnological and ecological value are a feature of Machair soil.</title>
        <authorList>
            <person name="Prole J.R."/>
            <person name="Goodfellow M."/>
            <person name="Allenby N."/>
            <person name="Ward A.C."/>
        </authorList>
    </citation>
    <scope>NUCLEOTIDE SEQUENCE</scope>
    <source>
        <strain evidence="1">MS2.AVA.5</strain>
    </source>
</reference>
<keyword evidence="1" id="KW-0489">Methyltransferase</keyword>
<evidence type="ECO:0000313" key="2">
    <source>
        <dbReference type="Proteomes" id="UP001377168"/>
    </source>
</evidence>